<feature type="region of interest" description="Disordered" evidence="1">
    <location>
        <begin position="60"/>
        <end position="84"/>
    </location>
</feature>
<evidence type="ECO:0000256" key="1">
    <source>
        <dbReference type="SAM" id="MobiDB-lite"/>
    </source>
</evidence>
<feature type="non-terminal residue" evidence="2">
    <location>
        <position position="212"/>
    </location>
</feature>
<proteinExistence type="predicted"/>
<organism evidence="2 3">
    <name type="scientific">Prorocentrum cordatum</name>
    <dbReference type="NCBI Taxonomy" id="2364126"/>
    <lineage>
        <taxon>Eukaryota</taxon>
        <taxon>Sar</taxon>
        <taxon>Alveolata</taxon>
        <taxon>Dinophyceae</taxon>
        <taxon>Prorocentrales</taxon>
        <taxon>Prorocentraceae</taxon>
        <taxon>Prorocentrum</taxon>
    </lineage>
</organism>
<evidence type="ECO:0000313" key="3">
    <source>
        <dbReference type="Proteomes" id="UP001189429"/>
    </source>
</evidence>
<gene>
    <name evidence="2" type="ORF">PCOR1329_LOCUS65641</name>
</gene>
<feature type="region of interest" description="Disordered" evidence="1">
    <location>
        <begin position="170"/>
        <end position="212"/>
    </location>
</feature>
<sequence>MLALVGYAAKTQHPVKASTGCANADMTGCWTLCVRPPSLVLFQFSALELGTLNPGAQEFVPNLPQKAPGELEEKAGSSEPEEAPSEAVASGLIEFDWDSFVVVVGDEDVRAEVASGADGSAAAPSEAAGVADGAAAVVPQVGAAAAERQASVGRAAAESPANAISWLRGAGGKGGCGPPGLDLRGGARGRGPAGGSRGGAGPRDGRGGSALQ</sequence>
<feature type="compositionally biased region" description="Gly residues" evidence="1">
    <location>
        <begin position="186"/>
        <end position="202"/>
    </location>
</feature>
<protein>
    <submittedName>
        <fullName evidence="2">Uncharacterized protein</fullName>
    </submittedName>
</protein>
<dbReference type="EMBL" id="CAUYUJ010018413">
    <property type="protein sequence ID" value="CAK0883423.1"/>
    <property type="molecule type" value="Genomic_DNA"/>
</dbReference>
<dbReference type="Proteomes" id="UP001189429">
    <property type="component" value="Unassembled WGS sequence"/>
</dbReference>
<comment type="caution">
    <text evidence="2">The sequence shown here is derived from an EMBL/GenBank/DDBJ whole genome shotgun (WGS) entry which is preliminary data.</text>
</comment>
<evidence type="ECO:0000313" key="2">
    <source>
        <dbReference type="EMBL" id="CAK0883423.1"/>
    </source>
</evidence>
<name>A0ABN9WAY8_9DINO</name>
<accession>A0ABN9WAY8</accession>
<keyword evidence="3" id="KW-1185">Reference proteome</keyword>
<reference evidence="2" key="1">
    <citation type="submission" date="2023-10" db="EMBL/GenBank/DDBJ databases">
        <authorList>
            <person name="Chen Y."/>
            <person name="Shah S."/>
            <person name="Dougan E. K."/>
            <person name="Thang M."/>
            <person name="Chan C."/>
        </authorList>
    </citation>
    <scope>NUCLEOTIDE SEQUENCE [LARGE SCALE GENOMIC DNA]</scope>
</reference>